<keyword evidence="1" id="KW-0472">Membrane</keyword>
<name>A8YVE2_LACH4</name>
<keyword evidence="1" id="KW-0812">Transmembrane</keyword>
<proteinExistence type="predicted"/>
<accession>A8YVE2</accession>
<protein>
    <recommendedName>
        <fullName evidence="4">DUF3021 domain-containing protein</fullName>
    </recommendedName>
</protein>
<dbReference type="AlphaFoldDB" id="A8YVE2"/>
<dbReference type="HOGENOM" id="CLU_1862626_0_0_9"/>
<keyword evidence="1" id="KW-1133">Transmembrane helix</keyword>
<dbReference type="InterPro" id="IPR021560">
    <property type="entry name" value="DUF3021"/>
</dbReference>
<evidence type="ECO:0000256" key="1">
    <source>
        <dbReference type="SAM" id="Phobius"/>
    </source>
</evidence>
<feature type="transmembrane region" description="Helical" evidence="1">
    <location>
        <begin position="88"/>
        <end position="109"/>
    </location>
</feature>
<dbReference type="Proteomes" id="UP000000790">
    <property type="component" value="Chromosome"/>
</dbReference>
<feature type="transmembrane region" description="Helical" evidence="1">
    <location>
        <begin position="115"/>
        <end position="138"/>
    </location>
</feature>
<evidence type="ECO:0008006" key="4">
    <source>
        <dbReference type="Google" id="ProtNLM"/>
    </source>
</evidence>
<sequence>MFPDVAFLKLERSLINMKRFIKDFTLRGLVAAGFGPLILVIIYYVYQLTENVTSRPMTEVNINILSCLVMAFIAGGIGAIFKVEKIPLGVATLIDAIVIYVDYLFFYLINNWIPIMVTPLLVFTVIYIIGYVIIWLIIYKKVKSQVQKVNQKL</sequence>
<evidence type="ECO:0000313" key="3">
    <source>
        <dbReference type="Proteomes" id="UP000000790"/>
    </source>
</evidence>
<dbReference type="KEGG" id="lhe:lhv_2511"/>
<dbReference type="EMBL" id="CP000517">
    <property type="protein sequence ID" value="ABX27229.1"/>
    <property type="molecule type" value="Genomic_DNA"/>
</dbReference>
<reference evidence="2 3" key="1">
    <citation type="journal article" date="2008" name="J. Bacteriol.">
        <title>Genome sequence of Lactobacillus helveticus: an organism distinguished by selective gene loss and IS element expansion.</title>
        <authorList>
            <person name="Callanan M."/>
            <person name="Kaleta P."/>
            <person name="O'Callaghan J."/>
            <person name="O'Sullivan O."/>
            <person name="Jordan K."/>
            <person name="McAuliffe O."/>
            <person name="Sangrador-Vegas A."/>
            <person name="Slattery L."/>
            <person name="Fitzgerald G.F."/>
            <person name="Beresford T."/>
            <person name="Ross R.P."/>
        </authorList>
    </citation>
    <scope>NUCLEOTIDE SEQUENCE [LARGE SCALE GENOMIC DNA]</scope>
    <source>
        <strain evidence="2 3">DPC 4571</strain>
    </source>
</reference>
<gene>
    <name evidence="2" type="ordered locus">lhv_2511</name>
</gene>
<feature type="transmembrane region" description="Helical" evidence="1">
    <location>
        <begin position="24"/>
        <end position="46"/>
    </location>
</feature>
<evidence type="ECO:0000313" key="2">
    <source>
        <dbReference type="EMBL" id="ABX27229.1"/>
    </source>
</evidence>
<dbReference type="Pfam" id="PF11457">
    <property type="entry name" value="DUF3021"/>
    <property type="match status" value="1"/>
</dbReference>
<organism evidence="2 3">
    <name type="scientific">Lactobacillus helveticus (strain DPC 4571)</name>
    <dbReference type="NCBI Taxonomy" id="405566"/>
    <lineage>
        <taxon>Bacteria</taxon>
        <taxon>Bacillati</taxon>
        <taxon>Bacillota</taxon>
        <taxon>Bacilli</taxon>
        <taxon>Lactobacillales</taxon>
        <taxon>Lactobacillaceae</taxon>
        <taxon>Lactobacillus</taxon>
    </lineage>
</organism>
<dbReference type="eggNOG" id="ENOG5030A1N">
    <property type="taxonomic scope" value="Bacteria"/>
</dbReference>
<feature type="transmembrane region" description="Helical" evidence="1">
    <location>
        <begin position="62"/>
        <end position="81"/>
    </location>
</feature>